<accession>A0ABW5L922</accession>
<keyword evidence="2" id="KW-1185">Reference proteome</keyword>
<gene>
    <name evidence="1" type="ORF">ACFSQW_22030</name>
</gene>
<dbReference type="InterPro" id="IPR036249">
    <property type="entry name" value="Thioredoxin-like_sf"/>
</dbReference>
<dbReference type="SUPFAM" id="SSF52833">
    <property type="entry name" value="Thioredoxin-like"/>
    <property type="match status" value="1"/>
</dbReference>
<evidence type="ECO:0000313" key="1">
    <source>
        <dbReference type="EMBL" id="MFD2557085.1"/>
    </source>
</evidence>
<dbReference type="RefSeq" id="WP_210354530.1">
    <property type="nucleotide sequence ID" value="NZ_JAEQMU010000002.1"/>
</dbReference>
<evidence type="ECO:0008006" key="3">
    <source>
        <dbReference type="Google" id="ProtNLM"/>
    </source>
</evidence>
<protein>
    <recommendedName>
        <fullName evidence="3">Thioredoxin domain-containing protein</fullName>
    </recommendedName>
</protein>
<proteinExistence type="predicted"/>
<evidence type="ECO:0000313" key="2">
    <source>
        <dbReference type="Proteomes" id="UP001597440"/>
    </source>
</evidence>
<dbReference type="Gene3D" id="3.40.30.10">
    <property type="entry name" value="Glutaredoxin"/>
    <property type="match status" value="1"/>
</dbReference>
<dbReference type="EMBL" id="JBHULD010000025">
    <property type="protein sequence ID" value="MFD2557085.1"/>
    <property type="molecule type" value="Genomic_DNA"/>
</dbReference>
<name>A0ABW5L922_9SPHI</name>
<dbReference type="Proteomes" id="UP001597440">
    <property type="component" value="Unassembled WGS sequence"/>
</dbReference>
<reference evidence="2" key="1">
    <citation type="journal article" date="2019" name="Int. J. Syst. Evol. Microbiol.">
        <title>The Global Catalogue of Microorganisms (GCM) 10K type strain sequencing project: providing services to taxonomists for standard genome sequencing and annotation.</title>
        <authorList>
            <consortium name="The Broad Institute Genomics Platform"/>
            <consortium name="The Broad Institute Genome Sequencing Center for Infectious Disease"/>
            <person name="Wu L."/>
            <person name="Ma J."/>
        </authorList>
    </citation>
    <scope>NUCLEOTIDE SEQUENCE [LARGE SCALE GENOMIC DNA]</scope>
    <source>
        <strain evidence="2">KCTC 52298</strain>
    </source>
</reference>
<organism evidence="1 2">
    <name type="scientific">Sphingobacterium tabacisoli</name>
    <dbReference type="NCBI Taxonomy" id="2044855"/>
    <lineage>
        <taxon>Bacteria</taxon>
        <taxon>Pseudomonadati</taxon>
        <taxon>Bacteroidota</taxon>
        <taxon>Sphingobacteriia</taxon>
        <taxon>Sphingobacteriales</taxon>
        <taxon>Sphingobacteriaceae</taxon>
        <taxon>Sphingobacterium</taxon>
    </lineage>
</organism>
<sequence>MKYLIFIVLTFGIGYGTALAQSRNALKIGDVLEDVEVKVWHAGKEETLILQKNGKPLIMDFGTTYCPPCIKAYNHMNEALPHLKGKLGAYFVTNQSLDEVKKFFGRKDLFKQLNVPIIYEDTLLHTLFEHATQPHIAWLDAGMALRHLTHHTEVKEEYMNRFSAGERLTLARKNDFPYDYSQLLSEISRVQLAPDHIPKVLNSVTLTDQIEGVMPTFRTFPEGASRPSRILVMNLDVLTIFKQLYSLIGQDGQIEPSQIIVEDVLGNEMSWDDQIAWLYKRKFCIETYSENRKIELDSGLIDAFSDAFGINVQMENRERTVWIIKDKPLAKIIFDPKEQDKDNSNINDFLKFYNSKYGLRPVFNESVLQRKAVNWKMFDIKKENFSFESIKESLESKGLTMTEEVKLAKCLIIRLF</sequence>
<comment type="caution">
    <text evidence="1">The sequence shown here is derived from an EMBL/GenBank/DDBJ whole genome shotgun (WGS) entry which is preliminary data.</text>
</comment>